<comment type="caution">
    <text evidence="7">The sequence shown here is derived from an EMBL/GenBank/DDBJ whole genome shotgun (WGS) entry which is preliminary data.</text>
</comment>
<dbReference type="EMBL" id="VZCC01000006">
    <property type="protein sequence ID" value="MQN82537.1"/>
    <property type="molecule type" value="Genomic_DNA"/>
</dbReference>
<dbReference type="AlphaFoldDB" id="A0AA90UX33"/>
<dbReference type="Proteomes" id="UP000421408">
    <property type="component" value="Unassembled WGS sequence"/>
</dbReference>
<evidence type="ECO:0000256" key="2">
    <source>
        <dbReference type="ARBA" id="ARBA00022475"/>
    </source>
</evidence>
<evidence type="ECO:0000256" key="5">
    <source>
        <dbReference type="ARBA" id="ARBA00023136"/>
    </source>
</evidence>
<evidence type="ECO:0000313" key="8">
    <source>
        <dbReference type="Proteomes" id="UP000421408"/>
    </source>
</evidence>
<dbReference type="InterPro" id="IPR050833">
    <property type="entry name" value="Poly_Biosynth_Transport"/>
</dbReference>
<evidence type="ECO:0000256" key="3">
    <source>
        <dbReference type="ARBA" id="ARBA00022692"/>
    </source>
</evidence>
<feature type="transmembrane region" description="Helical" evidence="6">
    <location>
        <begin position="46"/>
        <end position="70"/>
    </location>
</feature>
<dbReference type="PANTHER" id="PTHR30250:SF26">
    <property type="entry name" value="PSMA PROTEIN"/>
    <property type="match status" value="1"/>
</dbReference>
<keyword evidence="3 6" id="KW-0812">Transmembrane</keyword>
<protein>
    <submittedName>
        <fullName evidence="7">Lipopolysaccharide biosynthesis protein</fullName>
    </submittedName>
</protein>
<feature type="transmembrane region" description="Helical" evidence="6">
    <location>
        <begin position="130"/>
        <end position="152"/>
    </location>
</feature>
<sequence length="511" mass="58080">MNGKCIIRQDNKRIAKNSLMLYIRMIIIMLVTLFTSRVYLQSLGEIDFGIFNIVGGIVVMFSFVSNTMQLATQRYLNYSMGNGKERDVREVFNVSMILYIAVSVAVLFFAETLGLWFLNTQMNIPPGKIVVANWVYQFSIVGFVFQTLRIPYNAVIIANERMSAYAYFSIVEALLKLGSALAVLFFVTNKLLLVSCLTMAAYFVMTVIYKLYCNKKFNITHFEFLWNRTVAKDLVSFSGWSLFGALANLSGTQGVNIILNIFWGVTVNAALGIANQLAAAVNQLVGNFQTAFNPQLVKLYASGDFLAFNKLIFNSSKMSFFLILYPFVPIYLCADFILEIWLGAVPEYTVGFVRLIMCFSMVDAISAPLWMSVQAVGKIRNYQILMSALIFLNLPVIYILMRFGYSPLYAWLVRVVLNVVTYVVRIYYIKRLFTFPAMQYFRKVFVPSLVMLFLAFVLPWYIENSLGKGWVGLMSVTAISLMFTTLLIVTIGLNKVERDMLKSVLIKKFYG</sequence>
<feature type="transmembrane region" description="Helical" evidence="6">
    <location>
        <begin position="164"/>
        <end position="186"/>
    </location>
</feature>
<feature type="transmembrane region" description="Helical" evidence="6">
    <location>
        <begin position="21"/>
        <end position="40"/>
    </location>
</feature>
<feature type="transmembrane region" description="Helical" evidence="6">
    <location>
        <begin position="382"/>
        <end position="403"/>
    </location>
</feature>
<reference evidence="8" key="1">
    <citation type="submission" date="2019-09" db="EMBL/GenBank/DDBJ databases">
        <title>Distinct polysaccharide growth profiles of human intestinal Prevotella copri isolates.</title>
        <authorList>
            <person name="Fehlner-Peach H."/>
            <person name="Magnabosco C."/>
            <person name="Raghavan V."/>
            <person name="Scher J.U."/>
            <person name="Tett A."/>
            <person name="Cox L.M."/>
            <person name="Gottsegen C."/>
            <person name="Watters A."/>
            <person name="Wiltshire- Gordon J.D."/>
            <person name="Segata N."/>
            <person name="Bonneau R."/>
            <person name="Littman D.R."/>
        </authorList>
    </citation>
    <scope>NUCLEOTIDE SEQUENCE [LARGE SCALE GENOMIC DNA]</scope>
    <source>
        <strain evidence="8">iAA108</strain>
    </source>
</reference>
<name>A0AA90UX33_9BACT</name>
<feature type="transmembrane region" description="Helical" evidence="6">
    <location>
        <begin position="91"/>
        <end position="110"/>
    </location>
</feature>
<keyword evidence="4 6" id="KW-1133">Transmembrane helix</keyword>
<accession>A0AA90UX33</accession>
<feature type="transmembrane region" description="Helical" evidence="6">
    <location>
        <begin position="474"/>
        <end position="493"/>
    </location>
</feature>
<feature type="transmembrane region" description="Helical" evidence="6">
    <location>
        <begin position="409"/>
        <end position="428"/>
    </location>
</feature>
<comment type="subcellular location">
    <subcellularLocation>
        <location evidence="1">Cell membrane</location>
        <topology evidence="1">Multi-pass membrane protein</topology>
    </subcellularLocation>
</comment>
<feature type="transmembrane region" description="Helical" evidence="6">
    <location>
        <begin position="320"/>
        <end position="342"/>
    </location>
</feature>
<evidence type="ECO:0000256" key="1">
    <source>
        <dbReference type="ARBA" id="ARBA00004651"/>
    </source>
</evidence>
<dbReference type="PANTHER" id="PTHR30250">
    <property type="entry name" value="PST FAMILY PREDICTED COLANIC ACID TRANSPORTER"/>
    <property type="match status" value="1"/>
</dbReference>
<dbReference type="RefSeq" id="WP_153117969.1">
    <property type="nucleotide sequence ID" value="NZ_VZCC01000006.1"/>
</dbReference>
<feature type="transmembrane region" description="Helical" evidence="6">
    <location>
        <begin position="348"/>
        <end position="370"/>
    </location>
</feature>
<organism evidence="7 8">
    <name type="scientific">Segatella copri</name>
    <dbReference type="NCBI Taxonomy" id="165179"/>
    <lineage>
        <taxon>Bacteria</taxon>
        <taxon>Pseudomonadati</taxon>
        <taxon>Bacteroidota</taxon>
        <taxon>Bacteroidia</taxon>
        <taxon>Bacteroidales</taxon>
        <taxon>Prevotellaceae</taxon>
        <taxon>Segatella</taxon>
    </lineage>
</organism>
<proteinExistence type="predicted"/>
<dbReference type="GO" id="GO:0005886">
    <property type="term" value="C:plasma membrane"/>
    <property type="evidence" value="ECO:0007669"/>
    <property type="project" value="UniProtKB-SubCell"/>
</dbReference>
<keyword evidence="2" id="KW-1003">Cell membrane</keyword>
<evidence type="ECO:0000256" key="4">
    <source>
        <dbReference type="ARBA" id="ARBA00022989"/>
    </source>
</evidence>
<feature type="transmembrane region" description="Helical" evidence="6">
    <location>
        <begin position="192"/>
        <end position="212"/>
    </location>
</feature>
<keyword evidence="5 6" id="KW-0472">Membrane</keyword>
<evidence type="ECO:0000313" key="7">
    <source>
        <dbReference type="EMBL" id="MQN82537.1"/>
    </source>
</evidence>
<evidence type="ECO:0000256" key="6">
    <source>
        <dbReference type="SAM" id="Phobius"/>
    </source>
</evidence>
<feature type="transmembrane region" description="Helical" evidence="6">
    <location>
        <begin position="440"/>
        <end position="462"/>
    </location>
</feature>
<gene>
    <name evidence="7" type="ORF">F7D74_00710</name>
</gene>